<keyword evidence="1" id="KW-1133">Transmembrane helix</keyword>
<protein>
    <submittedName>
        <fullName evidence="2">Prepilin-type N-terminal cleavage/methylation domain-containing protein</fullName>
    </submittedName>
</protein>
<dbReference type="NCBIfam" id="TIGR02532">
    <property type="entry name" value="IV_pilin_GFxxxE"/>
    <property type="match status" value="1"/>
</dbReference>
<dbReference type="Proteomes" id="UP001595478">
    <property type="component" value="Unassembled WGS sequence"/>
</dbReference>
<dbReference type="SUPFAM" id="SSF54523">
    <property type="entry name" value="Pili subunits"/>
    <property type="match status" value="1"/>
</dbReference>
<comment type="caution">
    <text evidence="2">The sequence shown here is derived from an EMBL/GenBank/DDBJ whole genome shotgun (WGS) entry which is preliminary data.</text>
</comment>
<dbReference type="PANTHER" id="PTHR30093">
    <property type="entry name" value="GENERAL SECRETION PATHWAY PROTEIN G"/>
    <property type="match status" value="1"/>
</dbReference>
<accession>A0ABV7FW21</accession>
<keyword evidence="1" id="KW-0812">Transmembrane</keyword>
<keyword evidence="1" id="KW-0472">Membrane</keyword>
<gene>
    <name evidence="2" type="ORF">ACFOHL_15540</name>
</gene>
<dbReference type="PROSITE" id="PS00409">
    <property type="entry name" value="PROKAR_NTER_METHYL"/>
    <property type="match status" value="1"/>
</dbReference>
<organism evidence="2 3">
    <name type="scientific">Agaribacter flavus</name>
    <dbReference type="NCBI Taxonomy" id="1902781"/>
    <lineage>
        <taxon>Bacteria</taxon>
        <taxon>Pseudomonadati</taxon>
        <taxon>Pseudomonadota</taxon>
        <taxon>Gammaproteobacteria</taxon>
        <taxon>Alteromonadales</taxon>
        <taxon>Alteromonadaceae</taxon>
        <taxon>Agaribacter</taxon>
    </lineage>
</organism>
<dbReference type="InterPro" id="IPR045584">
    <property type="entry name" value="Pilin-like"/>
</dbReference>
<dbReference type="Pfam" id="PF07963">
    <property type="entry name" value="N_methyl"/>
    <property type="match status" value="1"/>
</dbReference>
<dbReference type="InterPro" id="IPR012902">
    <property type="entry name" value="N_methyl_site"/>
</dbReference>
<name>A0ABV7FW21_9ALTE</name>
<sequence length="162" mass="17156">MRQQRGFTLIELIIVIVILGILAVTAAPRFIDVQSDARRSALEGVAAAIQGGSQLVYARAAINGVQGLDDTDANSQVSINNGAVQTQFGYPAADEVTLTMLQLFVDISDADFDLSNDTDDGTFFIVFNGETLSTNAGSRCYVSYADATSSTTPTVTVQFDGC</sequence>
<reference evidence="3" key="1">
    <citation type="journal article" date="2019" name="Int. J. Syst. Evol. Microbiol.">
        <title>The Global Catalogue of Microorganisms (GCM) 10K type strain sequencing project: providing services to taxonomists for standard genome sequencing and annotation.</title>
        <authorList>
            <consortium name="The Broad Institute Genomics Platform"/>
            <consortium name="The Broad Institute Genome Sequencing Center for Infectious Disease"/>
            <person name="Wu L."/>
            <person name="Ma J."/>
        </authorList>
    </citation>
    <scope>NUCLEOTIDE SEQUENCE [LARGE SCALE GENOMIC DNA]</scope>
    <source>
        <strain evidence="3">KCTC 52473</strain>
    </source>
</reference>
<dbReference type="Gene3D" id="3.30.700.10">
    <property type="entry name" value="Glycoprotein, Type 4 Pilin"/>
    <property type="match status" value="1"/>
</dbReference>
<keyword evidence="3" id="KW-1185">Reference proteome</keyword>
<evidence type="ECO:0000313" key="2">
    <source>
        <dbReference type="EMBL" id="MFC3123037.1"/>
    </source>
</evidence>
<dbReference type="RefSeq" id="WP_376921157.1">
    <property type="nucleotide sequence ID" value="NZ_JBHRSW010000043.1"/>
</dbReference>
<feature type="transmembrane region" description="Helical" evidence="1">
    <location>
        <begin position="12"/>
        <end position="31"/>
    </location>
</feature>
<dbReference type="PANTHER" id="PTHR30093:SF7">
    <property type="entry name" value="MSHA MAJOR PILIN SUBUNIT MSHA"/>
    <property type="match status" value="1"/>
</dbReference>
<dbReference type="EMBL" id="JBHRSW010000043">
    <property type="protein sequence ID" value="MFC3123037.1"/>
    <property type="molecule type" value="Genomic_DNA"/>
</dbReference>
<proteinExistence type="predicted"/>
<evidence type="ECO:0000313" key="3">
    <source>
        <dbReference type="Proteomes" id="UP001595478"/>
    </source>
</evidence>
<evidence type="ECO:0000256" key="1">
    <source>
        <dbReference type="SAM" id="Phobius"/>
    </source>
</evidence>